<dbReference type="EMBL" id="JAINUF010000007">
    <property type="protein sequence ID" value="KAJ8354018.1"/>
    <property type="molecule type" value="Genomic_DNA"/>
</dbReference>
<sequence length="143" mass="14920">MSACYQNAEGDGSSECPPQQSYRFFSALPVALRATRSLTVPRLGAKAPGRRGDIRAVDLLVTRRKTQFKKGPADWGRDGTGHCVPPLLSASPGHMCAGGRARCEPNSPTMDAVTGLPPPSTGVKGPALTVLVFTPLGFDGVAS</sequence>
<proteinExistence type="predicted"/>
<organism evidence="1 2">
    <name type="scientific">Synaphobranchus kaupii</name>
    <name type="common">Kaup's arrowtooth eel</name>
    <dbReference type="NCBI Taxonomy" id="118154"/>
    <lineage>
        <taxon>Eukaryota</taxon>
        <taxon>Metazoa</taxon>
        <taxon>Chordata</taxon>
        <taxon>Craniata</taxon>
        <taxon>Vertebrata</taxon>
        <taxon>Euteleostomi</taxon>
        <taxon>Actinopterygii</taxon>
        <taxon>Neopterygii</taxon>
        <taxon>Teleostei</taxon>
        <taxon>Anguilliformes</taxon>
        <taxon>Synaphobranchidae</taxon>
        <taxon>Synaphobranchus</taxon>
    </lineage>
</organism>
<reference evidence="1" key="1">
    <citation type="journal article" date="2023" name="Science">
        <title>Genome structures resolve the early diversification of teleost fishes.</title>
        <authorList>
            <person name="Parey E."/>
            <person name="Louis A."/>
            <person name="Montfort J."/>
            <person name="Bouchez O."/>
            <person name="Roques C."/>
            <person name="Iampietro C."/>
            <person name="Lluch J."/>
            <person name="Castinel A."/>
            <person name="Donnadieu C."/>
            <person name="Desvignes T."/>
            <person name="Floi Bucao C."/>
            <person name="Jouanno E."/>
            <person name="Wen M."/>
            <person name="Mejri S."/>
            <person name="Dirks R."/>
            <person name="Jansen H."/>
            <person name="Henkel C."/>
            <person name="Chen W.J."/>
            <person name="Zahm M."/>
            <person name="Cabau C."/>
            <person name="Klopp C."/>
            <person name="Thompson A.W."/>
            <person name="Robinson-Rechavi M."/>
            <person name="Braasch I."/>
            <person name="Lecointre G."/>
            <person name="Bobe J."/>
            <person name="Postlethwait J.H."/>
            <person name="Berthelot C."/>
            <person name="Roest Crollius H."/>
            <person name="Guiguen Y."/>
        </authorList>
    </citation>
    <scope>NUCLEOTIDE SEQUENCE</scope>
    <source>
        <strain evidence="1">WJC10195</strain>
    </source>
</reference>
<dbReference type="Proteomes" id="UP001152622">
    <property type="component" value="Chromosome 7"/>
</dbReference>
<protein>
    <submittedName>
        <fullName evidence="1">Uncharacterized protein</fullName>
    </submittedName>
</protein>
<gene>
    <name evidence="1" type="ORF">SKAU_G00215850</name>
</gene>
<evidence type="ECO:0000313" key="1">
    <source>
        <dbReference type="EMBL" id="KAJ8354018.1"/>
    </source>
</evidence>
<keyword evidence="2" id="KW-1185">Reference proteome</keyword>
<evidence type="ECO:0000313" key="2">
    <source>
        <dbReference type="Proteomes" id="UP001152622"/>
    </source>
</evidence>
<comment type="caution">
    <text evidence="1">The sequence shown here is derived from an EMBL/GenBank/DDBJ whole genome shotgun (WGS) entry which is preliminary data.</text>
</comment>
<name>A0A9Q1IVI5_SYNKA</name>
<accession>A0A9Q1IVI5</accession>
<dbReference type="AlphaFoldDB" id="A0A9Q1IVI5"/>